<reference evidence="2 3" key="1">
    <citation type="submission" date="2016-01" db="EMBL/GenBank/DDBJ databases">
        <authorList>
            <consortium name="TB Trials Study Group"/>
            <person name="Sutton G."/>
            <person name="Brinkac L."/>
            <person name="Sanka R."/>
            <person name="Adams M."/>
            <person name="Lau E.L."/>
            <person name="Macaden R."/>
            <person name="Grewal H.M.S."/>
        </authorList>
    </citation>
    <scope>NUCLEOTIDE SEQUENCE [LARGE SCALE GENOMIC DNA]</scope>
    <source>
        <strain evidence="2 3">IS-1744</strain>
    </source>
</reference>
<evidence type="ECO:0000313" key="2">
    <source>
        <dbReference type="EMBL" id="KUI07291.1"/>
    </source>
</evidence>
<dbReference type="InterPro" id="IPR050426">
    <property type="entry name" value="Glycosyltransferase_28"/>
</dbReference>
<name>A0A101A002_9MYCO</name>
<dbReference type="PANTHER" id="PTHR48050:SF13">
    <property type="entry name" value="STEROL 3-BETA-GLUCOSYLTRANSFERASE UGT80A2"/>
    <property type="match status" value="1"/>
</dbReference>
<gene>
    <name evidence="2" type="ORF">AU192_00830</name>
</gene>
<dbReference type="SUPFAM" id="SSF53756">
    <property type="entry name" value="UDP-Glycosyltransferase/glycogen phosphorylase"/>
    <property type="match status" value="1"/>
</dbReference>
<dbReference type="InterPro" id="IPR002213">
    <property type="entry name" value="UDP_glucos_trans"/>
</dbReference>
<protein>
    <submittedName>
        <fullName evidence="2">Glycosyl transferase, UDP-glucuronosyltransferase</fullName>
    </submittedName>
</protein>
<dbReference type="GO" id="GO:0017000">
    <property type="term" value="P:antibiotic biosynthetic process"/>
    <property type="evidence" value="ECO:0007669"/>
    <property type="project" value="UniProtKB-ARBA"/>
</dbReference>
<keyword evidence="3" id="KW-1185">Reference proteome</keyword>
<dbReference type="PANTHER" id="PTHR48050">
    <property type="entry name" value="STEROL 3-BETA-GLUCOSYLTRANSFERASE"/>
    <property type="match status" value="1"/>
</dbReference>
<comment type="caution">
    <text evidence="2">The sequence shown here is derived from an EMBL/GenBank/DDBJ whole genome shotgun (WGS) entry which is preliminary data.</text>
</comment>
<dbReference type="InterPro" id="IPR010610">
    <property type="entry name" value="EryCIII-like_C"/>
</dbReference>
<evidence type="ECO:0000259" key="1">
    <source>
        <dbReference type="Pfam" id="PF06722"/>
    </source>
</evidence>
<dbReference type="EMBL" id="LQIR01000068">
    <property type="protein sequence ID" value="KUI07291.1"/>
    <property type="molecule type" value="Genomic_DNA"/>
</dbReference>
<dbReference type="CDD" id="cd03784">
    <property type="entry name" value="GT1_Gtf-like"/>
    <property type="match status" value="1"/>
</dbReference>
<dbReference type="Gene3D" id="3.40.50.2000">
    <property type="entry name" value="Glycogen Phosphorylase B"/>
    <property type="match status" value="2"/>
</dbReference>
<dbReference type="AlphaFoldDB" id="A0A101A002"/>
<sequence length="437" mass="46734">MAHYLISASPIPGHVMPLLHVGADLRERGHRVTVLTGAEHEDAVLERGLAALELPDAARPKRDDSGLRALPGLLDRWYRGRAEMRSVFIEPLAAQYWSLRKALQRDHFDAVLCDVAFTGALPLLTGHRPRPWILVCGVGPLTLSSADAPPFGTAWAPRSNTNYEPMTWVTHRVLFGDVRADLNAALAAVGAPPSPVFLTDWPVLADRLLQFTVPSLEYPRSDLPANVSYTGPVIPKPAAQKQGLPWDPAGESRTVVHVSQGTWDNDDLDALVVPTVEALADREDLLVVATTGREGRTTLPGPVPANARITDFLPYAELLPHVDVMITNGGYGGVHQALSHGIPLIVAGGSADKPEVAARVGYARAGINLGTSRPDRAEIVGALDAVLGTGAYRAAARRLSREIRGENAFDRIAETLAGLAVPQRPGEQAARSGTLVG</sequence>
<accession>A0A101A002</accession>
<dbReference type="GO" id="GO:0008194">
    <property type="term" value="F:UDP-glycosyltransferase activity"/>
    <property type="evidence" value="ECO:0007669"/>
    <property type="project" value="InterPro"/>
</dbReference>
<dbReference type="Pfam" id="PF06722">
    <property type="entry name" value="EryCIII-like_C"/>
    <property type="match status" value="1"/>
</dbReference>
<proteinExistence type="predicted"/>
<organism evidence="2 3">
    <name type="scientific">Mycobacterium lehmannii</name>
    <dbReference type="NCBI Taxonomy" id="2048550"/>
    <lineage>
        <taxon>Bacteria</taxon>
        <taxon>Bacillati</taxon>
        <taxon>Actinomycetota</taxon>
        <taxon>Actinomycetes</taxon>
        <taxon>Mycobacteriales</taxon>
        <taxon>Mycobacteriaceae</taxon>
        <taxon>Mycobacterium</taxon>
    </lineage>
</organism>
<feature type="domain" description="Erythromycin biosynthesis protein CIII-like C-terminal" evidence="1">
    <location>
        <begin position="288"/>
        <end position="416"/>
    </location>
</feature>
<evidence type="ECO:0000313" key="3">
    <source>
        <dbReference type="Proteomes" id="UP000053707"/>
    </source>
</evidence>
<dbReference type="RefSeq" id="WP_064400021.1">
    <property type="nucleotide sequence ID" value="NZ_LQIR01000068.1"/>
</dbReference>
<keyword evidence="2" id="KW-0808">Transferase</keyword>
<dbReference type="Proteomes" id="UP000053707">
    <property type="component" value="Unassembled WGS sequence"/>
</dbReference>
<dbReference type="GO" id="GO:0016758">
    <property type="term" value="F:hexosyltransferase activity"/>
    <property type="evidence" value="ECO:0007669"/>
    <property type="project" value="UniProtKB-ARBA"/>
</dbReference>